<protein>
    <submittedName>
        <fullName evidence="1">Uncharacterized protein</fullName>
    </submittedName>
</protein>
<evidence type="ECO:0000313" key="1">
    <source>
        <dbReference type="EMBL" id="EFX71745.1"/>
    </source>
</evidence>
<dbReference type="AlphaFoldDB" id="E9H972"/>
<name>E9H972_DAPPU</name>
<dbReference type="EMBL" id="GL732607">
    <property type="protein sequence ID" value="EFX71745.1"/>
    <property type="molecule type" value="Genomic_DNA"/>
</dbReference>
<reference evidence="1 2" key="1">
    <citation type="journal article" date="2011" name="Science">
        <title>The ecoresponsive genome of Daphnia pulex.</title>
        <authorList>
            <person name="Colbourne J.K."/>
            <person name="Pfrender M.E."/>
            <person name="Gilbert D."/>
            <person name="Thomas W.K."/>
            <person name="Tucker A."/>
            <person name="Oakley T.H."/>
            <person name="Tokishita S."/>
            <person name="Aerts A."/>
            <person name="Arnold G.J."/>
            <person name="Basu M.K."/>
            <person name="Bauer D.J."/>
            <person name="Caceres C.E."/>
            <person name="Carmel L."/>
            <person name="Casola C."/>
            <person name="Choi J.H."/>
            <person name="Detter J.C."/>
            <person name="Dong Q."/>
            <person name="Dusheyko S."/>
            <person name="Eads B.D."/>
            <person name="Frohlich T."/>
            <person name="Geiler-Samerotte K.A."/>
            <person name="Gerlach D."/>
            <person name="Hatcher P."/>
            <person name="Jogdeo S."/>
            <person name="Krijgsveld J."/>
            <person name="Kriventseva E.V."/>
            <person name="Kultz D."/>
            <person name="Laforsch C."/>
            <person name="Lindquist E."/>
            <person name="Lopez J."/>
            <person name="Manak J.R."/>
            <person name="Muller J."/>
            <person name="Pangilinan J."/>
            <person name="Patwardhan R.P."/>
            <person name="Pitluck S."/>
            <person name="Pritham E.J."/>
            <person name="Rechtsteiner A."/>
            <person name="Rho M."/>
            <person name="Rogozin I.B."/>
            <person name="Sakarya O."/>
            <person name="Salamov A."/>
            <person name="Schaack S."/>
            <person name="Shapiro H."/>
            <person name="Shiga Y."/>
            <person name="Skalitzky C."/>
            <person name="Smith Z."/>
            <person name="Souvorov A."/>
            <person name="Sung W."/>
            <person name="Tang Z."/>
            <person name="Tsuchiya D."/>
            <person name="Tu H."/>
            <person name="Vos H."/>
            <person name="Wang M."/>
            <person name="Wolf Y.I."/>
            <person name="Yamagata H."/>
            <person name="Yamada T."/>
            <person name="Ye Y."/>
            <person name="Shaw J.R."/>
            <person name="Andrews J."/>
            <person name="Crease T.J."/>
            <person name="Tang H."/>
            <person name="Lucas S.M."/>
            <person name="Robertson H.M."/>
            <person name="Bork P."/>
            <person name="Koonin E.V."/>
            <person name="Zdobnov E.M."/>
            <person name="Grigoriev I.V."/>
            <person name="Lynch M."/>
            <person name="Boore J.L."/>
        </authorList>
    </citation>
    <scope>NUCLEOTIDE SEQUENCE [LARGE SCALE GENOMIC DNA]</scope>
</reference>
<proteinExistence type="predicted"/>
<dbReference type="OrthoDB" id="6394212at2759"/>
<keyword evidence="2" id="KW-1185">Reference proteome</keyword>
<dbReference type="KEGG" id="dpx:DAPPUDRAFT_326929"/>
<sequence>MIKEKNISFFLIQTSPQPTDPVRAPEPTVSAPQPTAVNWKKMNEHVDILIIEIISPLLDRTASAYQFSKFLEEGFDLAINNTLQASAYQFSKFLEEGFDLIIDIISSLLHGTPLAVVKMLPAIQLMLVSIDHQHKLVISANISVFVSFVSFVEIVRHIKVPNSSSMRWTSLSGEILKLGKLWKQKSLSWISAKLCVRSENLNPTCSSQAETVNTNADKVRSENLNPTCSSQAETVNTNADKVHSENLNPICLSQAETANTNADKISKEKSKRVKGWVDNFDDLPNLKMILKYVKLLTCWLMKKNTLSAWRFGKKWELCFTWRVSLPQPQPSIGWYKK</sequence>
<dbReference type="InParanoid" id="E9H972"/>
<gene>
    <name evidence="1" type="ORF">DAPPUDRAFT_326929</name>
</gene>
<accession>E9H972</accession>
<organism evidence="1 2">
    <name type="scientific">Daphnia pulex</name>
    <name type="common">Water flea</name>
    <dbReference type="NCBI Taxonomy" id="6669"/>
    <lineage>
        <taxon>Eukaryota</taxon>
        <taxon>Metazoa</taxon>
        <taxon>Ecdysozoa</taxon>
        <taxon>Arthropoda</taxon>
        <taxon>Crustacea</taxon>
        <taxon>Branchiopoda</taxon>
        <taxon>Diplostraca</taxon>
        <taxon>Cladocera</taxon>
        <taxon>Anomopoda</taxon>
        <taxon>Daphniidae</taxon>
        <taxon>Daphnia</taxon>
    </lineage>
</organism>
<dbReference type="Proteomes" id="UP000000305">
    <property type="component" value="Unassembled WGS sequence"/>
</dbReference>
<dbReference type="HOGENOM" id="CLU_824561_0_0_1"/>
<evidence type="ECO:0000313" key="2">
    <source>
        <dbReference type="Proteomes" id="UP000000305"/>
    </source>
</evidence>